<dbReference type="AlphaFoldDB" id="A0AAP8MF87"/>
<feature type="transmembrane region" description="Helical" evidence="4">
    <location>
        <begin position="20"/>
        <end position="39"/>
    </location>
</feature>
<reference evidence="6 7" key="1">
    <citation type="submission" date="2018-01" db="EMBL/GenBank/DDBJ databases">
        <title>The draft genome sequence of Halioglobus japonicus S1-36.</title>
        <authorList>
            <person name="Du Z.-J."/>
            <person name="Shi M.-J."/>
        </authorList>
    </citation>
    <scope>NUCLEOTIDE SEQUENCE [LARGE SCALE GENOMIC DNA]</scope>
    <source>
        <strain evidence="6 7">S1-36</strain>
    </source>
</reference>
<keyword evidence="2 4" id="KW-1133">Transmembrane helix</keyword>
<dbReference type="SUPFAM" id="SSF103473">
    <property type="entry name" value="MFS general substrate transporter"/>
    <property type="match status" value="1"/>
</dbReference>
<keyword evidence="1 4" id="KW-0812">Transmembrane</keyword>
<dbReference type="Gene3D" id="1.20.1250.20">
    <property type="entry name" value="MFS general substrate transporter like domains"/>
    <property type="match status" value="1"/>
</dbReference>
<evidence type="ECO:0000259" key="5">
    <source>
        <dbReference type="PROSITE" id="PS50850"/>
    </source>
</evidence>
<evidence type="ECO:0000313" key="6">
    <source>
        <dbReference type="EMBL" id="PLW86755.1"/>
    </source>
</evidence>
<gene>
    <name evidence="6" type="ORF">C0029_10240</name>
</gene>
<keyword evidence="3 4" id="KW-0472">Membrane</keyword>
<sequence>MSSSKLGPFYLAPGVMPVHALTFFYAAFIGITLIVYINFIQPYILTEHLQIPEDQQGAITGNLVFLSELMLLFACGVAGLLVDTVGRRAVFAIGFLILGAGFAIHGHVESESQLLLLRPGMAWHGA</sequence>
<feature type="transmembrane region" description="Helical" evidence="4">
    <location>
        <begin position="89"/>
        <end position="108"/>
    </location>
</feature>
<evidence type="ECO:0000256" key="4">
    <source>
        <dbReference type="SAM" id="Phobius"/>
    </source>
</evidence>
<dbReference type="Proteomes" id="UP000235162">
    <property type="component" value="Unassembled WGS sequence"/>
</dbReference>
<evidence type="ECO:0000256" key="2">
    <source>
        <dbReference type="ARBA" id="ARBA00022989"/>
    </source>
</evidence>
<evidence type="ECO:0000256" key="3">
    <source>
        <dbReference type="ARBA" id="ARBA00023136"/>
    </source>
</evidence>
<name>A0AAP8MF87_9GAMM</name>
<dbReference type="RefSeq" id="WP_084199533.1">
    <property type="nucleotide sequence ID" value="NZ_BMYL01000002.1"/>
</dbReference>
<evidence type="ECO:0000256" key="1">
    <source>
        <dbReference type="ARBA" id="ARBA00022692"/>
    </source>
</evidence>
<dbReference type="PANTHER" id="PTHR23524">
    <property type="entry name" value="TRANSPORTER, PUTATIVE (AFU_ORTHOLOGUE AFUA_8G04850)-RELATED"/>
    <property type="match status" value="1"/>
</dbReference>
<feature type="transmembrane region" description="Helical" evidence="4">
    <location>
        <begin position="59"/>
        <end position="82"/>
    </location>
</feature>
<dbReference type="InterPro" id="IPR020846">
    <property type="entry name" value="MFS_dom"/>
</dbReference>
<accession>A0AAP8MF87</accession>
<evidence type="ECO:0000313" key="7">
    <source>
        <dbReference type="Proteomes" id="UP000235162"/>
    </source>
</evidence>
<keyword evidence="7" id="KW-1185">Reference proteome</keyword>
<dbReference type="EMBL" id="PKUR01000002">
    <property type="protein sequence ID" value="PLW86755.1"/>
    <property type="molecule type" value="Genomic_DNA"/>
</dbReference>
<organism evidence="6 7">
    <name type="scientific">Halioglobus japonicus</name>
    <dbReference type="NCBI Taxonomy" id="930805"/>
    <lineage>
        <taxon>Bacteria</taxon>
        <taxon>Pseudomonadati</taxon>
        <taxon>Pseudomonadota</taxon>
        <taxon>Gammaproteobacteria</taxon>
        <taxon>Cellvibrionales</taxon>
        <taxon>Halieaceae</taxon>
        <taxon>Halioglobus</taxon>
    </lineage>
</organism>
<dbReference type="PANTHER" id="PTHR23524:SF1">
    <property type="entry name" value="MRH DOMAIN-CONTAINING PROTEIN-RELATED"/>
    <property type="match status" value="1"/>
</dbReference>
<dbReference type="InterPro" id="IPR036259">
    <property type="entry name" value="MFS_trans_sf"/>
</dbReference>
<feature type="domain" description="Major facilitator superfamily (MFS) profile" evidence="5">
    <location>
        <begin position="15"/>
        <end position="126"/>
    </location>
</feature>
<dbReference type="GO" id="GO:0022857">
    <property type="term" value="F:transmembrane transporter activity"/>
    <property type="evidence" value="ECO:0007669"/>
    <property type="project" value="InterPro"/>
</dbReference>
<comment type="caution">
    <text evidence="6">The sequence shown here is derived from an EMBL/GenBank/DDBJ whole genome shotgun (WGS) entry which is preliminary data.</text>
</comment>
<protein>
    <recommendedName>
        <fullName evidence="5">Major facilitator superfamily (MFS) profile domain-containing protein</fullName>
    </recommendedName>
</protein>
<dbReference type="KEGG" id="hja:BST95_11230"/>
<proteinExistence type="predicted"/>
<dbReference type="PROSITE" id="PS50850">
    <property type="entry name" value="MFS"/>
    <property type="match status" value="1"/>
</dbReference>